<evidence type="ECO:0000313" key="8">
    <source>
        <dbReference type="Proteomes" id="UP000078532"/>
    </source>
</evidence>
<dbReference type="InterPro" id="IPR016102">
    <property type="entry name" value="Succinyl-CoA_synth-like"/>
</dbReference>
<keyword evidence="2 5" id="KW-0547">Nucleotide-binding</keyword>
<dbReference type="SMART" id="SM00881">
    <property type="entry name" value="CoA_binding"/>
    <property type="match status" value="1"/>
</dbReference>
<evidence type="ECO:0000256" key="1">
    <source>
        <dbReference type="ARBA" id="ARBA00022598"/>
    </source>
</evidence>
<dbReference type="RefSeq" id="WP_066666840.1">
    <property type="nucleotide sequence ID" value="NZ_LYVF01000062.1"/>
</dbReference>
<proteinExistence type="inferred from homology"/>
<comment type="caution">
    <text evidence="7">The sequence shown here is derived from an EMBL/GenBank/DDBJ whole genome shotgun (WGS) entry which is preliminary data.</text>
</comment>
<dbReference type="Pfam" id="PF19045">
    <property type="entry name" value="Ligase_CoA_2"/>
    <property type="match status" value="1"/>
</dbReference>
<organism evidence="7 8">
    <name type="scientific">Desulfotomaculum copahuensis</name>
    <dbReference type="NCBI Taxonomy" id="1838280"/>
    <lineage>
        <taxon>Bacteria</taxon>
        <taxon>Bacillati</taxon>
        <taxon>Bacillota</taxon>
        <taxon>Clostridia</taxon>
        <taxon>Eubacteriales</taxon>
        <taxon>Desulfotomaculaceae</taxon>
        <taxon>Desulfotomaculum</taxon>
    </lineage>
</organism>
<sequence>MTNISFTADLEPLFNPRSIAIIGASSDAAKPGGQPLMSLLKNKYQGLVFPVNPKYGQLFGVKCYPDLAAVPGDVDMAIIAVPAAHVLDALKQCTDKGVRVAVIFTSGFAEVGGRGAEMQAAMTGLARQSGMRICGPNCMGVFSARNALFANFFITDLPENVLLPDFLGFISQSGGLGSSIFEMIKDQGIGFTYFVSTGNEADLDFADYMAYMAADERTKVIGGYMEGVRDGARLARAAGLAREKGKPVLLLKTGRHAAAAKAAASHTGALAGSDRVFDAFFRQHNIIRADSVEHMMAVLTILAGGKLPPGNRLCILAGSGGTGVLMADICASHGLEMVPLAGETSTALSRLLPSFASAANPVDLTSQVITHPALLLESGRLVLADSNVDMLLICYWSEQKYDPLLDQLVAIARSTEKTVLVLVLGAEEDARRAAHYLYRHRVPAVLNSELAARALAAVARYTARQHRPAPATPPVLPAGAQEEVKKLLAGCKPGAALDEHRSKLVLRAYGIPVTAEEAAATPEQAVAAAARLGYPVALKILSPDITHKTEAGGVRLNLKEPGQVRRAFEEIVGAAGRYKPDARIDGVLVQEMLPEGVEMIAGTGRDAVFGPTVLFGLGGIFVEALQDIALRVAPLSPADAREMLDEIQGRRVLDGLRGKPPVDKGAVADVLLRLSRLALDFPQIAELDINPLLCHPGGIKAADALIVL</sequence>
<protein>
    <submittedName>
        <fullName evidence="7">CoA-binding protein</fullName>
    </submittedName>
</protein>
<evidence type="ECO:0000256" key="4">
    <source>
        <dbReference type="ARBA" id="ARBA00060888"/>
    </source>
</evidence>
<dbReference type="SUPFAM" id="SSF56059">
    <property type="entry name" value="Glutathione synthetase ATP-binding domain-like"/>
    <property type="match status" value="1"/>
</dbReference>
<reference evidence="7 8" key="1">
    <citation type="submission" date="2016-04" db="EMBL/GenBank/DDBJ databases">
        <authorList>
            <person name="Evans L.H."/>
            <person name="Alamgir A."/>
            <person name="Owens N."/>
            <person name="Weber N.D."/>
            <person name="Virtaneva K."/>
            <person name="Barbian K."/>
            <person name="Babar A."/>
            <person name="Rosenke K."/>
        </authorList>
    </citation>
    <scope>NUCLEOTIDE SEQUENCE [LARGE SCALE GENOMIC DNA]</scope>
    <source>
        <strain evidence="7 8">LMa1</strain>
    </source>
</reference>
<dbReference type="PANTHER" id="PTHR43334:SF1">
    <property type="entry name" value="3-HYDROXYPROPIONATE--COA LIGASE [ADP-FORMING]"/>
    <property type="match status" value="1"/>
</dbReference>
<dbReference type="InterPro" id="IPR003781">
    <property type="entry name" value="CoA-bd"/>
</dbReference>
<dbReference type="SUPFAM" id="SSF51735">
    <property type="entry name" value="NAD(P)-binding Rossmann-fold domains"/>
    <property type="match status" value="1"/>
</dbReference>
<evidence type="ECO:0000256" key="3">
    <source>
        <dbReference type="ARBA" id="ARBA00022840"/>
    </source>
</evidence>
<dbReference type="GO" id="GO:0043758">
    <property type="term" value="F:acetate-CoA ligase (ADP-forming) activity"/>
    <property type="evidence" value="ECO:0007669"/>
    <property type="project" value="InterPro"/>
</dbReference>
<comment type="similarity">
    <text evidence="4">In the N-terminal section; belongs to the acetate CoA ligase alpha subunit family.</text>
</comment>
<keyword evidence="8" id="KW-1185">Reference proteome</keyword>
<dbReference type="Pfam" id="PF13380">
    <property type="entry name" value="CoA_binding_2"/>
    <property type="match status" value="1"/>
</dbReference>
<dbReference type="InterPro" id="IPR043938">
    <property type="entry name" value="Ligase_CoA_dom"/>
</dbReference>
<dbReference type="GO" id="GO:0005524">
    <property type="term" value="F:ATP binding"/>
    <property type="evidence" value="ECO:0007669"/>
    <property type="project" value="UniProtKB-UniRule"/>
</dbReference>
<dbReference type="SUPFAM" id="SSF52210">
    <property type="entry name" value="Succinyl-CoA synthetase domains"/>
    <property type="match status" value="2"/>
</dbReference>
<dbReference type="PROSITE" id="PS50975">
    <property type="entry name" value="ATP_GRASP"/>
    <property type="match status" value="1"/>
</dbReference>
<dbReference type="Proteomes" id="UP000078532">
    <property type="component" value="Unassembled WGS sequence"/>
</dbReference>
<dbReference type="Gene3D" id="3.30.470.20">
    <property type="entry name" value="ATP-grasp fold, B domain"/>
    <property type="match status" value="1"/>
</dbReference>
<accession>A0A1B7LH30</accession>
<evidence type="ECO:0000256" key="5">
    <source>
        <dbReference type="PROSITE-ProRule" id="PRU00409"/>
    </source>
</evidence>
<dbReference type="InterPro" id="IPR013815">
    <property type="entry name" value="ATP_grasp_subdomain_1"/>
</dbReference>
<dbReference type="InterPro" id="IPR011761">
    <property type="entry name" value="ATP-grasp"/>
</dbReference>
<keyword evidence="3 5" id="KW-0067">ATP-binding</keyword>
<dbReference type="Gene3D" id="3.40.50.720">
    <property type="entry name" value="NAD(P)-binding Rossmann-like Domain"/>
    <property type="match status" value="1"/>
</dbReference>
<dbReference type="PANTHER" id="PTHR43334">
    <property type="entry name" value="ACETATE--COA LIGASE [ADP-FORMING]"/>
    <property type="match status" value="1"/>
</dbReference>
<dbReference type="InterPro" id="IPR051538">
    <property type="entry name" value="Acyl-CoA_Synth/Transferase"/>
</dbReference>
<dbReference type="EMBL" id="LYVF01000062">
    <property type="protein sequence ID" value="OAT85493.1"/>
    <property type="molecule type" value="Genomic_DNA"/>
</dbReference>
<dbReference type="Gene3D" id="3.30.1490.20">
    <property type="entry name" value="ATP-grasp fold, A domain"/>
    <property type="match status" value="1"/>
</dbReference>
<dbReference type="STRING" id="1838280.A6M21_06145"/>
<feature type="domain" description="ATP-grasp" evidence="6">
    <location>
        <begin position="503"/>
        <end position="539"/>
    </location>
</feature>
<dbReference type="Pfam" id="PF13607">
    <property type="entry name" value="Succ_CoA_lig"/>
    <property type="match status" value="1"/>
</dbReference>
<evidence type="ECO:0000259" key="6">
    <source>
        <dbReference type="PROSITE" id="PS50975"/>
    </source>
</evidence>
<dbReference type="Pfam" id="PF13549">
    <property type="entry name" value="ATP-grasp_5"/>
    <property type="match status" value="1"/>
</dbReference>
<dbReference type="GO" id="GO:0046872">
    <property type="term" value="F:metal ion binding"/>
    <property type="evidence" value="ECO:0007669"/>
    <property type="project" value="InterPro"/>
</dbReference>
<dbReference type="InterPro" id="IPR032875">
    <property type="entry name" value="Succ_CoA_lig_flav_dom"/>
</dbReference>
<dbReference type="Gene3D" id="3.40.50.261">
    <property type="entry name" value="Succinyl-CoA synthetase domains"/>
    <property type="match status" value="2"/>
</dbReference>
<dbReference type="FunFam" id="3.30.1490.20:FF:000020">
    <property type="entry name" value="Protein lysine acetyltransferase"/>
    <property type="match status" value="1"/>
</dbReference>
<keyword evidence="1" id="KW-0436">Ligase</keyword>
<gene>
    <name evidence="7" type="ORF">A6M21_06145</name>
</gene>
<dbReference type="InterPro" id="IPR036291">
    <property type="entry name" value="NAD(P)-bd_dom_sf"/>
</dbReference>
<dbReference type="AlphaFoldDB" id="A0A1B7LH30"/>
<name>A0A1B7LH30_9FIRM</name>
<evidence type="ECO:0000313" key="7">
    <source>
        <dbReference type="EMBL" id="OAT85493.1"/>
    </source>
</evidence>
<evidence type="ECO:0000256" key="2">
    <source>
        <dbReference type="ARBA" id="ARBA00022741"/>
    </source>
</evidence>
<dbReference type="OrthoDB" id="9807426at2"/>